<evidence type="ECO:0000313" key="5">
    <source>
        <dbReference type="WBParaSite" id="HPBE_0000109401-mRNA-1"/>
    </source>
</evidence>
<sequence length="259" mass="28313">MSNFWKPEQRTESECRTSPQSTEGPKEAAQGKQGYGTAPIPEAVFMKQWEREISDIISRLSLPPRSLTSVGSHGKPATFPGTFMNPAPGGKEGDCTVSGVVYLISCQACGEEYIGETGRPLHVRIKEHLDGKEKLRASTALGYHRINSHGGEDFGVERSQGQPEGGMPVYNARTQALPQSRILTWGSEEGDPAETLATNKAVYQPREELSNSTDRFYHAEVQGESNMATLGFIEPIYMTAKERSSRYALREGSAGGRGE</sequence>
<reference evidence="3 4" key="1">
    <citation type="submission" date="2018-11" db="EMBL/GenBank/DDBJ databases">
        <authorList>
            <consortium name="Pathogen Informatics"/>
        </authorList>
    </citation>
    <scope>NUCLEOTIDE SEQUENCE [LARGE SCALE GENOMIC DNA]</scope>
</reference>
<organism evidence="4 5">
    <name type="scientific">Heligmosomoides polygyrus</name>
    <name type="common">Parasitic roundworm</name>
    <dbReference type="NCBI Taxonomy" id="6339"/>
    <lineage>
        <taxon>Eukaryota</taxon>
        <taxon>Metazoa</taxon>
        <taxon>Ecdysozoa</taxon>
        <taxon>Nematoda</taxon>
        <taxon>Chromadorea</taxon>
        <taxon>Rhabditida</taxon>
        <taxon>Rhabditina</taxon>
        <taxon>Rhabditomorpha</taxon>
        <taxon>Strongyloidea</taxon>
        <taxon>Heligmosomidae</taxon>
        <taxon>Heligmosomoides</taxon>
    </lineage>
</organism>
<evidence type="ECO:0000313" key="3">
    <source>
        <dbReference type="EMBL" id="VDO19477.1"/>
    </source>
</evidence>
<evidence type="ECO:0000256" key="1">
    <source>
        <dbReference type="SAM" id="MobiDB-lite"/>
    </source>
</evidence>
<feature type="region of interest" description="Disordered" evidence="1">
    <location>
        <begin position="1"/>
        <end position="37"/>
    </location>
</feature>
<reference evidence="5" key="2">
    <citation type="submission" date="2019-09" db="UniProtKB">
        <authorList>
            <consortium name="WormBaseParasite"/>
        </authorList>
    </citation>
    <scope>IDENTIFICATION</scope>
</reference>
<protein>
    <submittedName>
        <fullName evidence="5">C2H2-type domain-containing protein</fullName>
    </submittedName>
</protein>
<dbReference type="Proteomes" id="UP000050761">
    <property type="component" value="Unassembled WGS sequence"/>
</dbReference>
<dbReference type="OrthoDB" id="5899721at2759"/>
<name>A0A183F4K2_HELPZ</name>
<dbReference type="EMBL" id="UZAH01001071">
    <property type="protein sequence ID" value="VDO19477.1"/>
    <property type="molecule type" value="Genomic_DNA"/>
</dbReference>
<dbReference type="PROSITE" id="PS00028">
    <property type="entry name" value="ZINC_FINGER_C2H2_1"/>
    <property type="match status" value="1"/>
</dbReference>
<proteinExistence type="predicted"/>
<feature type="domain" description="C2H2-type" evidence="2">
    <location>
        <begin position="106"/>
        <end position="128"/>
    </location>
</feature>
<evidence type="ECO:0000259" key="2">
    <source>
        <dbReference type="PROSITE" id="PS00028"/>
    </source>
</evidence>
<dbReference type="InterPro" id="IPR013087">
    <property type="entry name" value="Znf_C2H2_type"/>
</dbReference>
<evidence type="ECO:0000313" key="4">
    <source>
        <dbReference type="Proteomes" id="UP000050761"/>
    </source>
</evidence>
<accession>A0A3P7UAZ7</accession>
<dbReference type="WBParaSite" id="HPBE_0000109401-mRNA-1">
    <property type="protein sequence ID" value="HPBE_0000109401-mRNA-1"/>
    <property type="gene ID" value="HPBE_0000109401"/>
</dbReference>
<dbReference type="AlphaFoldDB" id="A0A183F4K2"/>
<gene>
    <name evidence="3" type="ORF">HPBE_LOCUS1095</name>
</gene>
<accession>A0A183F4K2</accession>
<keyword evidence="4" id="KW-1185">Reference proteome</keyword>